<feature type="transmembrane region" description="Helical" evidence="6">
    <location>
        <begin position="150"/>
        <end position="176"/>
    </location>
</feature>
<comment type="caution">
    <text evidence="7">The sequence shown here is derived from an EMBL/GenBank/DDBJ whole genome shotgun (WGS) entry which is preliminary data.</text>
</comment>
<evidence type="ECO:0000256" key="4">
    <source>
        <dbReference type="ARBA" id="ARBA00023136"/>
    </source>
</evidence>
<dbReference type="PANTHER" id="PTHR23507:SF1">
    <property type="entry name" value="FI18259P1-RELATED"/>
    <property type="match status" value="1"/>
</dbReference>
<evidence type="ECO:0000256" key="6">
    <source>
        <dbReference type="SAM" id="Phobius"/>
    </source>
</evidence>
<feature type="transmembrane region" description="Helical" evidence="6">
    <location>
        <begin position="290"/>
        <end position="314"/>
    </location>
</feature>
<dbReference type="InterPro" id="IPR036259">
    <property type="entry name" value="MFS_trans_sf"/>
</dbReference>
<proteinExistence type="predicted"/>
<feature type="transmembrane region" description="Helical" evidence="6">
    <location>
        <begin position="92"/>
        <end position="115"/>
    </location>
</feature>
<reference evidence="7" key="1">
    <citation type="submission" date="2021-02" db="EMBL/GenBank/DDBJ databases">
        <authorList>
            <person name="Nowell W R."/>
        </authorList>
    </citation>
    <scope>NUCLEOTIDE SEQUENCE</scope>
</reference>
<feature type="transmembrane region" description="Helical" evidence="6">
    <location>
        <begin position="357"/>
        <end position="376"/>
    </location>
</feature>
<keyword evidence="3 6" id="KW-1133">Transmembrane helix</keyword>
<evidence type="ECO:0000256" key="3">
    <source>
        <dbReference type="ARBA" id="ARBA00022989"/>
    </source>
</evidence>
<evidence type="ECO:0008006" key="9">
    <source>
        <dbReference type="Google" id="ProtNLM"/>
    </source>
</evidence>
<dbReference type="Gene3D" id="1.20.1250.20">
    <property type="entry name" value="MFS general substrate transporter like domains"/>
    <property type="match status" value="1"/>
</dbReference>
<feature type="region of interest" description="Disordered" evidence="5">
    <location>
        <begin position="465"/>
        <end position="486"/>
    </location>
</feature>
<evidence type="ECO:0000256" key="1">
    <source>
        <dbReference type="ARBA" id="ARBA00004141"/>
    </source>
</evidence>
<dbReference type="SUPFAM" id="SSF103473">
    <property type="entry name" value="MFS general substrate transporter"/>
    <property type="match status" value="1"/>
</dbReference>
<keyword evidence="2 6" id="KW-0812">Transmembrane</keyword>
<evidence type="ECO:0000313" key="8">
    <source>
        <dbReference type="Proteomes" id="UP000663873"/>
    </source>
</evidence>
<sequence length="486" mass="53870">MADIGAYTIGTILSLQTLCTCVISTIGQYFYIYYLGIYTPPSNSTYNWSTISPSSSSNFLKKFNEETKQCIDSDVSFDNDAQVWAQEKSADLFFWTSLVNSCPLIIMTYILGLYTPKLGKRFVLLLPMIGILAQFTIWLAIIYFHLPDYWWYIAAGIVGASGSTGILSFVLTLIITDNTHENDLSSRCVYLGALQTGVSAIGIFAIGYYIDWRGFTDLCWIGLGLEVLSIFVVLFAFKKSNSNLNERTPLLNSPNENDFKELSPNTCSHFFQACTVFHFSRRDSKKSTSLLLTLISNMFYTLASTTFAPFVWFLLNAPFCWSSQNIGNYSAFAAISYAILSVLGMQALTQAGASDAVICLISHMFFLASNLWLAFASSAWELYAGLLVSAFSGYQGSLTICLALLTRKMSDEELPPLSENEVEPAPLRLPNNGPPHAGDATCIVIPSRSLTSSMRTPVLDRSRHNSIDENEPEEVINPSTDDLITF</sequence>
<feature type="transmembrane region" description="Helical" evidence="6">
    <location>
        <begin position="122"/>
        <end position="144"/>
    </location>
</feature>
<evidence type="ECO:0000256" key="2">
    <source>
        <dbReference type="ARBA" id="ARBA00022692"/>
    </source>
</evidence>
<dbReference type="PANTHER" id="PTHR23507">
    <property type="entry name" value="ZGC:174356"/>
    <property type="match status" value="1"/>
</dbReference>
<feature type="transmembrane region" description="Helical" evidence="6">
    <location>
        <begin position="215"/>
        <end position="237"/>
    </location>
</feature>
<accession>A0A820MIZ1</accession>
<feature type="transmembrane region" description="Helical" evidence="6">
    <location>
        <begin position="12"/>
        <end position="34"/>
    </location>
</feature>
<gene>
    <name evidence="7" type="ORF">UJA718_LOCUS17320</name>
</gene>
<dbReference type="Proteomes" id="UP000663873">
    <property type="component" value="Unassembled WGS sequence"/>
</dbReference>
<organism evidence="7 8">
    <name type="scientific">Rotaria socialis</name>
    <dbReference type="NCBI Taxonomy" id="392032"/>
    <lineage>
        <taxon>Eukaryota</taxon>
        <taxon>Metazoa</taxon>
        <taxon>Spiralia</taxon>
        <taxon>Gnathifera</taxon>
        <taxon>Rotifera</taxon>
        <taxon>Eurotatoria</taxon>
        <taxon>Bdelloidea</taxon>
        <taxon>Philodinida</taxon>
        <taxon>Philodinidae</taxon>
        <taxon>Rotaria</taxon>
    </lineage>
</organism>
<dbReference type="AlphaFoldDB" id="A0A820MIZ1"/>
<feature type="compositionally biased region" description="Polar residues" evidence="5">
    <location>
        <begin position="477"/>
        <end position="486"/>
    </location>
</feature>
<dbReference type="GO" id="GO:0022857">
    <property type="term" value="F:transmembrane transporter activity"/>
    <property type="evidence" value="ECO:0007669"/>
    <property type="project" value="TreeGrafter"/>
</dbReference>
<dbReference type="GO" id="GO:0016020">
    <property type="term" value="C:membrane"/>
    <property type="evidence" value="ECO:0007669"/>
    <property type="project" value="UniProtKB-SubCell"/>
</dbReference>
<evidence type="ECO:0000256" key="5">
    <source>
        <dbReference type="SAM" id="MobiDB-lite"/>
    </source>
</evidence>
<keyword evidence="4 6" id="KW-0472">Membrane</keyword>
<comment type="subcellular location">
    <subcellularLocation>
        <location evidence="1">Membrane</location>
        <topology evidence="1">Multi-pass membrane protein</topology>
    </subcellularLocation>
</comment>
<keyword evidence="8" id="KW-1185">Reference proteome</keyword>
<feature type="transmembrane region" description="Helical" evidence="6">
    <location>
        <begin position="188"/>
        <end position="209"/>
    </location>
</feature>
<dbReference type="EMBL" id="CAJOBP010002796">
    <property type="protein sequence ID" value="CAF4374541.1"/>
    <property type="molecule type" value="Genomic_DNA"/>
</dbReference>
<feature type="transmembrane region" description="Helical" evidence="6">
    <location>
        <begin position="326"/>
        <end position="345"/>
    </location>
</feature>
<name>A0A820MIZ1_9BILA</name>
<evidence type="ECO:0000313" key="7">
    <source>
        <dbReference type="EMBL" id="CAF4374541.1"/>
    </source>
</evidence>
<protein>
    <recommendedName>
        <fullName evidence="9">Proton-coupled folate transporter</fullName>
    </recommendedName>
</protein>
<feature type="transmembrane region" description="Helical" evidence="6">
    <location>
        <begin position="382"/>
        <end position="405"/>
    </location>
</feature>